<protein>
    <submittedName>
        <fullName evidence="1">Uncharacterized protein</fullName>
    </submittedName>
</protein>
<dbReference type="Proteomes" id="UP000254720">
    <property type="component" value="Unassembled WGS sequence"/>
</dbReference>
<reference evidence="1 2" key="1">
    <citation type="submission" date="2018-07" db="EMBL/GenBank/DDBJ databases">
        <title>Genomic Encyclopedia of Type Strains, Phase IV (KMG-IV): sequencing the most valuable type-strain genomes for metagenomic binning, comparative biology and taxonomic classification.</title>
        <authorList>
            <person name="Goeker M."/>
        </authorList>
    </citation>
    <scope>NUCLEOTIDE SEQUENCE [LARGE SCALE GENOMIC DNA]</scope>
    <source>
        <strain evidence="1 2">DSM 16500</strain>
    </source>
</reference>
<name>A0A370G8C3_9COXI</name>
<evidence type="ECO:0000313" key="1">
    <source>
        <dbReference type="EMBL" id="RDI40055.1"/>
    </source>
</evidence>
<organism evidence="1 2">
    <name type="scientific">Aquicella lusitana</name>
    <dbReference type="NCBI Taxonomy" id="254246"/>
    <lineage>
        <taxon>Bacteria</taxon>
        <taxon>Pseudomonadati</taxon>
        <taxon>Pseudomonadota</taxon>
        <taxon>Gammaproteobacteria</taxon>
        <taxon>Legionellales</taxon>
        <taxon>Coxiellaceae</taxon>
        <taxon>Aquicella</taxon>
    </lineage>
</organism>
<dbReference type="EMBL" id="QQAX01000024">
    <property type="protein sequence ID" value="RDI40055.1"/>
    <property type="molecule type" value="Genomic_DNA"/>
</dbReference>
<evidence type="ECO:0000313" key="2">
    <source>
        <dbReference type="Proteomes" id="UP000254720"/>
    </source>
</evidence>
<proteinExistence type="predicted"/>
<dbReference type="AlphaFoldDB" id="A0A370G8C3"/>
<accession>A0A370G8C3</accession>
<keyword evidence="2" id="KW-1185">Reference proteome</keyword>
<gene>
    <name evidence="1" type="ORF">C8D86_1245</name>
</gene>
<sequence length="39" mass="4358">MKSDRSTGSLDYCALLGFNLSRLMRNLNGEVVKKAAERL</sequence>
<comment type="caution">
    <text evidence="1">The sequence shown here is derived from an EMBL/GenBank/DDBJ whole genome shotgun (WGS) entry which is preliminary data.</text>
</comment>